<gene>
    <name evidence="1" type="ORF">LCGC14_2548020</name>
</gene>
<protein>
    <submittedName>
        <fullName evidence="1">Uncharacterized protein</fullName>
    </submittedName>
</protein>
<organism evidence="1">
    <name type="scientific">marine sediment metagenome</name>
    <dbReference type="NCBI Taxonomy" id="412755"/>
    <lineage>
        <taxon>unclassified sequences</taxon>
        <taxon>metagenomes</taxon>
        <taxon>ecological metagenomes</taxon>
    </lineage>
</organism>
<comment type="caution">
    <text evidence="1">The sequence shown here is derived from an EMBL/GenBank/DDBJ whole genome shotgun (WGS) entry which is preliminary data.</text>
</comment>
<evidence type="ECO:0000313" key="1">
    <source>
        <dbReference type="EMBL" id="KKL11219.1"/>
    </source>
</evidence>
<sequence>DVDMASGDATSVTIAETIAGVDNTNEVQSITVSGTVSGGNYTITFDGETTATMLYDASIAEIELNMESLDNIPQGECTVGGGALPGSPATLTFSGSLAGAQPEITVNSGSLTGGGSYVVATDTPGVDAVVEVQTIRINDSVSGGTFTLTHDSNTTAPIVYSATAAVIEAALEALASISAVAVTGGPGPGTDWIVTWDVAGSELPITGTGTNLTGGSGTAVSVQVITAGSSGTETTSITVTPALVVATVAATGTVTFGGRKLEIKIGEGNLTYTENKPREYMRDRGALDTVRNADEEPVDASFDFVWESITAVGGSAIPTVEDTLKQSGEASEWLSTSSDACEPYCINIEVFHDPGCGGENTELVELEEFRYETLEHNISDAQISCTGKSNKVEATVTRGS</sequence>
<dbReference type="EMBL" id="LAZR01041745">
    <property type="protein sequence ID" value="KKL11219.1"/>
    <property type="molecule type" value="Genomic_DNA"/>
</dbReference>
<name>A0A0F9ANR8_9ZZZZ</name>
<accession>A0A0F9ANR8</accession>
<dbReference type="AlphaFoldDB" id="A0A0F9ANR8"/>
<reference evidence="1" key="1">
    <citation type="journal article" date="2015" name="Nature">
        <title>Complex archaea that bridge the gap between prokaryotes and eukaryotes.</title>
        <authorList>
            <person name="Spang A."/>
            <person name="Saw J.H."/>
            <person name="Jorgensen S.L."/>
            <person name="Zaremba-Niedzwiedzka K."/>
            <person name="Martijn J."/>
            <person name="Lind A.E."/>
            <person name="van Eijk R."/>
            <person name="Schleper C."/>
            <person name="Guy L."/>
            <person name="Ettema T.J."/>
        </authorList>
    </citation>
    <scope>NUCLEOTIDE SEQUENCE</scope>
</reference>
<feature type="non-terminal residue" evidence="1">
    <location>
        <position position="1"/>
    </location>
</feature>
<proteinExistence type="predicted"/>